<dbReference type="Proteomes" id="UP000294902">
    <property type="component" value="Unassembled WGS sequence"/>
</dbReference>
<dbReference type="AlphaFoldDB" id="A0A4R3MMY3"/>
<evidence type="ECO:0000313" key="1">
    <source>
        <dbReference type="EMBL" id="TCT15625.1"/>
    </source>
</evidence>
<comment type="caution">
    <text evidence="1">The sequence shown here is derived from an EMBL/GenBank/DDBJ whole genome shotgun (WGS) entry which is preliminary data.</text>
</comment>
<proteinExistence type="predicted"/>
<organism evidence="1 2">
    <name type="scientific">Natranaerovirga pectinivora</name>
    <dbReference type="NCBI Taxonomy" id="682400"/>
    <lineage>
        <taxon>Bacteria</taxon>
        <taxon>Bacillati</taxon>
        <taxon>Bacillota</taxon>
        <taxon>Clostridia</taxon>
        <taxon>Lachnospirales</taxon>
        <taxon>Natranaerovirgaceae</taxon>
        <taxon>Natranaerovirga</taxon>
    </lineage>
</organism>
<sequence>MINNKNYKIGELNNKVDKECNYSNLWCVEEYLILNITNHI</sequence>
<evidence type="ECO:0000313" key="2">
    <source>
        <dbReference type="Proteomes" id="UP000294902"/>
    </source>
</evidence>
<dbReference type="EMBL" id="SMAL01000003">
    <property type="protein sequence ID" value="TCT15625.1"/>
    <property type="molecule type" value="Genomic_DNA"/>
</dbReference>
<reference evidence="1 2" key="1">
    <citation type="submission" date="2019-03" db="EMBL/GenBank/DDBJ databases">
        <title>Genomic Encyclopedia of Type Strains, Phase IV (KMG-IV): sequencing the most valuable type-strain genomes for metagenomic binning, comparative biology and taxonomic classification.</title>
        <authorList>
            <person name="Goeker M."/>
        </authorList>
    </citation>
    <scope>NUCLEOTIDE SEQUENCE [LARGE SCALE GENOMIC DNA]</scope>
    <source>
        <strain evidence="1 2">DSM 24629</strain>
    </source>
</reference>
<dbReference type="RefSeq" id="WP_279230909.1">
    <property type="nucleotide sequence ID" value="NZ_SMAL01000003.1"/>
</dbReference>
<keyword evidence="2" id="KW-1185">Reference proteome</keyword>
<protein>
    <submittedName>
        <fullName evidence="1">Uncharacterized protein</fullName>
    </submittedName>
</protein>
<accession>A0A4R3MMY3</accession>
<gene>
    <name evidence="1" type="ORF">EDC18_103333</name>
</gene>
<name>A0A4R3MMY3_9FIRM</name>